<dbReference type="SUPFAM" id="SSF55785">
    <property type="entry name" value="PYP-like sensor domain (PAS domain)"/>
    <property type="match status" value="1"/>
</dbReference>
<comment type="catalytic activity">
    <reaction evidence="1">
        <text>ATP + protein L-histidine = ADP + protein N-phospho-L-histidine.</text>
        <dbReference type="EC" id="2.7.13.3"/>
    </reaction>
</comment>
<evidence type="ECO:0000256" key="11">
    <source>
        <dbReference type="ARBA" id="ARBA00023026"/>
    </source>
</evidence>
<keyword evidence="11" id="KW-0843">Virulence</keyword>
<keyword evidence="6" id="KW-0808">Transferase</keyword>
<dbReference type="InterPro" id="IPR000014">
    <property type="entry name" value="PAS"/>
</dbReference>
<dbReference type="SMART" id="SM00091">
    <property type="entry name" value="PAS"/>
    <property type="match status" value="1"/>
</dbReference>
<comment type="caution">
    <text evidence="16">The sequence shown here is derived from an EMBL/GenBank/DDBJ whole genome shotgun (WGS) entry which is preliminary data.</text>
</comment>
<dbReference type="InterPro" id="IPR013767">
    <property type="entry name" value="PAS_fold"/>
</dbReference>
<evidence type="ECO:0000256" key="3">
    <source>
        <dbReference type="ARBA" id="ARBA00022553"/>
    </source>
</evidence>
<name>A0A9X0R3G9_9PROT</name>
<evidence type="ECO:0000256" key="6">
    <source>
        <dbReference type="ARBA" id="ARBA00022679"/>
    </source>
</evidence>
<evidence type="ECO:0000259" key="14">
    <source>
        <dbReference type="PROSITE" id="PS50112"/>
    </source>
</evidence>
<feature type="compositionally biased region" description="Low complexity" evidence="13">
    <location>
        <begin position="7"/>
        <end position="22"/>
    </location>
</feature>
<evidence type="ECO:0000256" key="5">
    <source>
        <dbReference type="ARBA" id="ARBA00022643"/>
    </source>
</evidence>
<feature type="region of interest" description="Disordered" evidence="13">
    <location>
        <begin position="1"/>
        <end position="61"/>
    </location>
</feature>
<dbReference type="EC" id="2.7.13.3" evidence="2"/>
<keyword evidence="9" id="KW-0418">Kinase</keyword>
<dbReference type="SMART" id="SM00911">
    <property type="entry name" value="HWE_HK"/>
    <property type="match status" value="1"/>
</dbReference>
<dbReference type="AlphaFoldDB" id="A0A9X0R3G9"/>
<dbReference type="InterPro" id="IPR035965">
    <property type="entry name" value="PAS-like_dom_sf"/>
</dbReference>
<dbReference type="Pfam" id="PF00989">
    <property type="entry name" value="PAS"/>
    <property type="match status" value="1"/>
</dbReference>
<proteinExistence type="predicted"/>
<sequence length="444" mass="48147">MASKASAEPPAGQAPEEAGQAPEETDIPADPSALSRRNALRPRGEAGRRGGGPAARPVNGYPSSAEEVLQVALEALEAEAKLLNEANAALRLANSRLESEVAARTAGLVQANAALRESQEHLHLIRDSATDYAIYTLDLAGRVTSWNLGAQRLLGWSEAEMFGRLTDVLFTAEDRVADGVPGSELRRVAEEGRAENERWHLRKDGSRFWASGVAMALRDDAGGLRGFLHILRDRTEARREEERRNLLLRELDHRVKNTLAVVQSVAQQTERSTSAPPDFREAFGARLMALARSHDILARRGWEGAPLRDLVAYTLEPYAEGGRARQLIIQGPPVIVPANAAVTVNLALHELATNAAKHGSLSVPEGGVEVTWTLEKRGERLVLCWREFGGPPVRMPERRGFGSRLLEQGLAREFGGEVQLDFAPSGVECRISMALPAAAPPPLG</sequence>
<feature type="domain" description="PAS" evidence="14">
    <location>
        <begin position="118"/>
        <end position="164"/>
    </location>
</feature>
<keyword evidence="7" id="KW-0677">Repeat</keyword>
<evidence type="ECO:0000313" key="16">
    <source>
        <dbReference type="EMBL" id="MBC4019176.1"/>
    </source>
</evidence>
<accession>A0A9X0R3G9</accession>
<evidence type="ECO:0000256" key="4">
    <source>
        <dbReference type="ARBA" id="ARBA00022630"/>
    </source>
</evidence>
<feature type="coiled-coil region" evidence="12">
    <location>
        <begin position="66"/>
        <end position="100"/>
    </location>
</feature>
<dbReference type="GO" id="GO:0006355">
    <property type="term" value="P:regulation of DNA-templated transcription"/>
    <property type="evidence" value="ECO:0007669"/>
    <property type="project" value="InterPro"/>
</dbReference>
<keyword evidence="8" id="KW-0547">Nucleotide-binding</keyword>
<dbReference type="NCBIfam" id="TIGR00229">
    <property type="entry name" value="sensory_box"/>
    <property type="match status" value="1"/>
</dbReference>
<dbReference type="Pfam" id="PF07536">
    <property type="entry name" value="HWE_HK"/>
    <property type="match status" value="1"/>
</dbReference>
<dbReference type="CDD" id="cd00130">
    <property type="entry name" value="PAS"/>
    <property type="match status" value="1"/>
</dbReference>
<keyword evidence="10" id="KW-0067">ATP-binding</keyword>
<dbReference type="InterPro" id="IPR011102">
    <property type="entry name" value="Sig_transdc_His_kinase_HWE"/>
</dbReference>
<evidence type="ECO:0000256" key="8">
    <source>
        <dbReference type="ARBA" id="ARBA00022741"/>
    </source>
</evidence>
<dbReference type="PANTHER" id="PTHR41523">
    <property type="entry name" value="TWO-COMPONENT SYSTEM SENSOR PROTEIN"/>
    <property type="match status" value="1"/>
</dbReference>
<dbReference type="Gene3D" id="3.30.450.20">
    <property type="entry name" value="PAS domain"/>
    <property type="match status" value="1"/>
</dbReference>
<dbReference type="InterPro" id="IPR036890">
    <property type="entry name" value="HATPase_C_sf"/>
</dbReference>
<dbReference type="PROSITE" id="PS50113">
    <property type="entry name" value="PAC"/>
    <property type="match status" value="1"/>
</dbReference>
<dbReference type="GO" id="GO:0004673">
    <property type="term" value="F:protein histidine kinase activity"/>
    <property type="evidence" value="ECO:0007669"/>
    <property type="project" value="UniProtKB-EC"/>
</dbReference>
<evidence type="ECO:0000256" key="10">
    <source>
        <dbReference type="ARBA" id="ARBA00022840"/>
    </source>
</evidence>
<evidence type="ECO:0000256" key="12">
    <source>
        <dbReference type="SAM" id="Coils"/>
    </source>
</evidence>
<keyword evidence="4" id="KW-0285">Flavoprotein</keyword>
<feature type="domain" description="PAC" evidence="15">
    <location>
        <begin position="194"/>
        <end position="246"/>
    </location>
</feature>
<dbReference type="Proteomes" id="UP000600101">
    <property type="component" value="Unassembled WGS sequence"/>
</dbReference>
<dbReference type="Gene3D" id="3.30.565.10">
    <property type="entry name" value="Histidine kinase-like ATPase, C-terminal domain"/>
    <property type="match status" value="1"/>
</dbReference>
<evidence type="ECO:0000256" key="9">
    <source>
        <dbReference type="ARBA" id="ARBA00022777"/>
    </source>
</evidence>
<dbReference type="EMBL" id="JACOMF010000131">
    <property type="protein sequence ID" value="MBC4019176.1"/>
    <property type="molecule type" value="Genomic_DNA"/>
</dbReference>
<dbReference type="PANTHER" id="PTHR41523:SF8">
    <property type="entry name" value="ETHYLENE RESPONSE SENSOR PROTEIN"/>
    <property type="match status" value="1"/>
</dbReference>
<dbReference type="PROSITE" id="PS50112">
    <property type="entry name" value="PAS"/>
    <property type="match status" value="1"/>
</dbReference>
<gene>
    <name evidence="16" type="ORF">H7965_28530</name>
</gene>
<evidence type="ECO:0000259" key="15">
    <source>
        <dbReference type="PROSITE" id="PS50113"/>
    </source>
</evidence>
<dbReference type="GO" id="GO:0005524">
    <property type="term" value="F:ATP binding"/>
    <property type="evidence" value="ECO:0007669"/>
    <property type="project" value="UniProtKB-KW"/>
</dbReference>
<reference evidence="16" key="1">
    <citation type="submission" date="2020-08" db="EMBL/GenBank/DDBJ databases">
        <authorList>
            <person name="Hu Y."/>
            <person name="Nguyen S.V."/>
            <person name="Li F."/>
            <person name="Fanning S."/>
        </authorList>
    </citation>
    <scope>NUCLEOTIDE SEQUENCE</scope>
    <source>
        <strain evidence="16">SYSU D8009</strain>
    </source>
</reference>
<evidence type="ECO:0000256" key="13">
    <source>
        <dbReference type="SAM" id="MobiDB-lite"/>
    </source>
</evidence>
<evidence type="ECO:0000256" key="7">
    <source>
        <dbReference type="ARBA" id="ARBA00022737"/>
    </source>
</evidence>
<keyword evidence="3" id="KW-0597">Phosphoprotein</keyword>
<organism evidence="16 17">
    <name type="scientific">Siccirubricoccus deserti</name>
    <dbReference type="NCBI Taxonomy" id="2013562"/>
    <lineage>
        <taxon>Bacteria</taxon>
        <taxon>Pseudomonadati</taxon>
        <taxon>Pseudomonadota</taxon>
        <taxon>Alphaproteobacteria</taxon>
        <taxon>Acetobacterales</taxon>
        <taxon>Roseomonadaceae</taxon>
        <taxon>Siccirubricoccus</taxon>
    </lineage>
</organism>
<keyword evidence="12" id="KW-0175">Coiled coil</keyword>
<keyword evidence="5" id="KW-0288">FMN</keyword>
<evidence type="ECO:0000256" key="2">
    <source>
        <dbReference type="ARBA" id="ARBA00012438"/>
    </source>
</evidence>
<evidence type="ECO:0000313" key="17">
    <source>
        <dbReference type="Proteomes" id="UP000600101"/>
    </source>
</evidence>
<protein>
    <recommendedName>
        <fullName evidence="2">histidine kinase</fullName>
        <ecNumber evidence="2">2.7.13.3</ecNumber>
    </recommendedName>
</protein>
<dbReference type="InterPro" id="IPR000700">
    <property type="entry name" value="PAS-assoc_C"/>
</dbReference>
<keyword evidence="17" id="KW-1185">Reference proteome</keyword>
<evidence type="ECO:0000256" key="1">
    <source>
        <dbReference type="ARBA" id="ARBA00000085"/>
    </source>
</evidence>